<accession>A0A1Y2FET3</accession>
<dbReference type="OMA" id="WRVEGEP"/>
<dbReference type="RefSeq" id="XP_040725304.1">
    <property type="nucleotide sequence ID" value="XM_040869256.1"/>
</dbReference>
<dbReference type="AlphaFoldDB" id="A0A1Y2FET3"/>
<feature type="region of interest" description="Disordered" evidence="1">
    <location>
        <begin position="440"/>
        <end position="484"/>
    </location>
</feature>
<feature type="region of interest" description="Disordered" evidence="1">
    <location>
        <begin position="218"/>
        <end position="247"/>
    </location>
</feature>
<keyword evidence="3" id="KW-1185">Reference proteome</keyword>
<feature type="region of interest" description="Disordered" evidence="1">
    <location>
        <begin position="1"/>
        <end position="45"/>
    </location>
</feature>
<feature type="compositionally biased region" description="Polar residues" evidence="1">
    <location>
        <begin position="746"/>
        <end position="756"/>
    </location>
</feature>
<dbReference type="GeneID" id="63785855"/>
<feature type="compositionally biased region" description="Basic and acidic residues" evidence="1">
    <location>
        <begin position="725"/>
        <end position="735"/>
    </location>
</feature>
<feature type="compositionally biased region" description="Acidic residues" evidence="1">
    <location>
        <begin position="695"/>
        <end position="704"/>
    </location>
</feature>
<feature type="region of interest" description="Disordered" evidence="1">
    <location>
        <begin position="693"/>
        <end position="921"/>
    </location>
</feature>
<sequence>MPFVKKAATTDTTQNRRQTLPATWTPDQQQHRRTATHAHSLPKGRLSPSHFDALFAAAPVPRTVLKKSAPIVTRHERQVSTTQTEVDAISQLRIPVSATRSTLTKFRASADKAAPRRARASLPLPSVAKPKRDKRYSLTAMSHQTLVYIKPDPEDIVDELDLLASPAPPAVALVVQPEPTEMLGDLQAVADSEASSPANSVQSREMAQAAAIMLGSHDAPTADDEKTNESQPSVGAVRPPPKPFNPVVQGDQQPVIESIAPVSASLIASGPTPAPLARTRSPSPAQLQRQHGTTPARPIDDILFMYGLSPSIFKDKKSPARAIPSPVATAGTPLTPGNLKALQASNTPKKQDAFIVSLPPPAAHNARQTKRTSFVSTEVDFAQRPDIVPARAVVAKETLVTTHAPAMAHQDSAMLARSSVIKTPVQTPRQSAVKRKLLSAAQLEEASPTVKPSTKKSPAKAGPSSPSKALTRVMGPSRLTTPEPQVRTTMDIPLPRQSIEQEVWQRMPNRKRPLSLSANSPMMRRDKVQKLVVEESPQAHSSPVKLQAQPQSAPRLGRASTYSVEKRSASSPTKRRAAPARTPRLGRLQKLAKTLAVEKSVDREAEAEPELAVQTPITPAPPMRSSSARKRLNDDVPLDVVEGNEDPLQVIQPVIEVPSPQHLLSVKSKSAKKGAASVPTPVFKFGKRPLRLPDSESECEDELSMLDQGAADTHHNENLEAGEQEDARQEQERIQAARRPKVAGSSILQELNTFGKQPSPLPRSKRQRKSPGTWWAAGDVIPKEEEEILPVVATKRGPGRPRKLVSSKPPPSVVDARPNSSYSAKKGFKSATNGSFDSTESEAVTRPGLAKRKYPKAGGSRANGNSTARPNSTHQGSKLQSKKSDELQDVEQPPKKRVIKGYGSKPRVRVYNFEDEDSDDL</sequence>
<feature type="compositionally biased region" description="Polar residues" evidence="1">
    <location>
        <begin position="9"/>
        <end position="28"/>
    </location>
</feature>
<feature type="region of interest" description="Disordered" evidence="1">
    <location>
        <begin position="534"/>
        <end position="629"/>
    </location>
</feature>
<feature type="compositionally biased region" description="Polar residues" evidence="1">
    <location>
        <begin position="280"/>
        <end position="293"/>
    </location>
</feature>
<feature type="region of interest" description="Disordered" evidence="1">
    <location>
        <begin position="271"/>
        <end position="293"/>
    </location>
</feature>
<proteinExistence type="predicted"/>
<name>A0A1Y2FET3_PROLT</name>
<feature type="compositionally biased region" description="Polar residues" evidence="1">
    <location>
        <begin position="830"/>
        <end position="842"/>
    </location>
</feature>
<protein>
    <submittedName>
        <fullName evidence="2">Uncharacterized protein</fullName>
    </submittedName>
</protein>
<organism evidence="2 3">
    <name type="scientific">Protomyces lactucae-debilis</name>
    <dbReference type="NCBI Taxonomy" id="2754530"/>
    <lineage>
        <taxon>Eukaryota</taxon>
        <taxon>Fungi</taxon>
        <taxon>Dikarya</taxon>
        <taxon>Ascomycota</taxon>
        <taxon>Taphrinomycotina</taxon>
        <taxon>Taphrinomycetes</taxon>
        <taxon>Taphrinales</taxon>
        <taxon>Protomycetaceae</taxon>
        <taxon>Protomyces</taxon>
    </lineage>
</organism>
<gene>
    <name evidence="2" type="ORF">BCR37DRAFT_379382</name>
</gene>
<feature type="compositionally biased region" description="Polar residues" evidence="1">
    <location>
        <begin position="862"/>
        <end position="879"/>
    </location>
</feature>
<feature type="compositionally biased region" description="Low complexity" evidence="1">
    <location>
        <begin position="459"/>
        <end position="469"/>
    </location>
</feature>
<reference evidence="2 3" key="1">
    <citation type="submission" date="2016-07" db="EMBL/GenBank/DDBJ databases">
        <title>Pervasive Adenine N6-methylation of Active Genes in Fungi.</title>
        <authorList>
            <consortium name="DOE Joint Genome Institute"/>
            <person name="Mondo S.J."/>
            <person name="Dannebaum R.O."/>
            <person name="Kuo R.C."/>
            <person name="Labutti K."/>
            <person name="Haridas S."/>
            <person name="Kuo A."/>
            <person name="Salamov A."/>
            <person name="Ahrendt S.R."/>
            <person name="Lipzen A."/>
            <person name="Sullivan W."/>
            <person name="Andreopoulos W.B."/>
            <person name="Clum A."/>
            <person name="Lindquist E."/>
            <person name="Daum C."/>
            <person name="Ramamoorthy G.K."/>
            <person name="Gryganskyi A."/>
            <person name="Culley D."/>
            <person name="Magnuson J.K."/>
            <person name="James T.Y."/>
            <person name="O'Malley M.A."/>
            <person name="Stajich J.E."/>
            <person name="Spatafora J.W."/>
            <person name="Visel A."/>
            <person name="Grigoriev I.V."/>
        </authorList>
    </citation>
    <scope>NUCLEOTIDE SEQUENCE [LARGE SCALE GENOMIC DNA]</scope>
    <source>
        <strain evidence="2 3">12-1054</strain>
    </source>
</reference>
<feature type="compositionally biased region" description="Basic residues" evidence="1">
    <location>
        <begin position="31"/>
        <end position="42"/>
    </location>
</feature>
<evidence type="ECO:0000256" key="1">
    <source>
        <dbReference type="SAM" id="MobiDB-lite"/>
    </source>
</evidence>
<evidence type="ECO:0000313" key="2">
    <source>
        <dbReference type="EMBL" id="ORY82433.1"/>
    </source>
</evidence>
<evidence type="ECO:0000313" key="3">
    <source>
        <dbReference type="Proteomes" id="UP000193685"/>
    </source>
</evidence>
<dbReference type="EMBL" id="MCFI01000009">
    <property type="protein sequence ID" value="ORY82433.1"/>
    <property type="molecule type" value="Genomic_DNA"/>
</dbReference>
<comment type="caution">
    <text evidence="2">The sequence shown here is derived from an EMBL/GenBank/DDBJ whole genome shotgun (WGS) entry which is preliminary data.</text>
</comment>
<dbReference type="Proteomes" id="UP000193685">
    <property type="component" value="Unassembled WGS sequence"/>
</dbReference>